<keyword evidence="2" id="KW-0805">Transcription regulation</keyword>
<dbReference type="Pfam" id="PF00126">
    <property type="entry name" value="HTH_1"/>
    <property type="match status" value="1"/>
</dbReference>
<dbReference type="InterPro" id="IPR000847">
    <property type="entry name" value="LysR_HTH_N"/>
</dbReference>
<dbReference type="InterPro" id="IPR058163">
    <property type="entry name" value="LysR-type_TF_proteobact-type"/>
</dbReference>
<dbReference type="PANTHER" id="PTHR30537:SF5">
    <property type="entry name" value="HTH-TYPE TRANSCRIPTIONAL ACTIVATOR TTDR-RELATED"/>
    <property type="match status" value="1"/>
</dbReference>
<dbReference type="Gene3D" id="3.40.190.290">
    <property type="match status" value="1"/>
</dbReference>
<name>A0A1F6GVM5_9PROT</name>
<dbReference type="SUPFAM" id="SSF53850">
    <property type="entry name" value="Periplasmic binding protein-like II"/>
    <property type="match status" value="1"/>
</dbReference>
<evidence type="ECO:0000256" key="3">
    <source>
        <dbReference type="ARBA" id="ARBA00023125"/>
    </source>
</evidence>
<evidence type="ECO:0000313" key="7">
    <source>
        <dbReference type="Proteomes" id="UP000177583"/>
    </source>
</evidence>
<dbReference type="Proteomes" id="UP000177583">
    <property type="component" value="Unassembled WGS sequence"/>
</dbReference>
<dbReference type="InterPro" id="IPR036388">
    <property type="entry name" value="WH-like_DNA-bd_sf"/>
</dbReference>
<dbReference type="Pfam" id="PF03466">
    <property type="entry name" value="LysR_substrate"/>
    <property type="match status" value="1"/>
</dbReference>
<gene>
    <name evidence="6" type="ORF">A2557_05225</name>
</gene>
<dbReference type="EMBL" id="MFNF01000024">
    <property type="protein sequence ID" value="OGH02158.1"/>
    <property type="molecule type" value="Genomic_DNA"/>
</dbReference>
<accession>A0A1F6GVM5</accession>
<dbReference type="FunFam" id="1.10.10.10:FF:000001">
    <property type="entry name" value="LysR family transcriptional regulator"/>
    <property type="match status" value="1"/>
</dbReference>
<feature type="domain" description="HTH lysR-type" evidence="5">
    <location>
        <begin position="1"/>
        <end position="58"/>
    </location>
</feature>
<dbReference type="InterPro" id="IPR036390">
    <property type="entry name" value="WH_DNA-bd_sf"/>
</dbReference>
<comment type="similarity">
    <text evidence="1">Belongs to the LysR transcriptional regulatory family.</text>
</comment>
<evidence type="ECO:0000256" key="1">
    <source>
        <dbReference type="ARBA" id="ARBA00009437"/>
    </source>
</evidence>
<sequence>MDLNLLNTFLKVAELGSFTKAAAYLRQPKSRVSRAISRLEEELHTELIKRSTRKLQLTPAGCRLFQNTRPLIDQLNQEAQTLAASAQDLSGKVRFSAPEDIASLLFGVLLAEFMETYPQIDLELVLSAQYLDPVGERLDFALRVGNLKDSSLKQVRVGQIRLVLAASPSYLKTFGQPTDLAALTSHKILAFLPNHQPQGGEPAPYELLNQTLAPLLVCNSFGLLMELLLRDKGIALLPDYYCRSEMFKGRLVRLLPDLDFGGRNLQILYPPAKVLSPRTRVCLDFFASRLSPFFA</sequence>
<dbReference type="AlphaFoldDB" id="A0A1F6GVM5"/>
<protein>
    <recommendedName>
        <fullName evidence="5">HTH lysR-type domain-containing protein</fullName>
    </recommendedName>
</protein>
<organism evidence="6 7">
    <name type="scientific">Candidatus Lambdaproteobacteria bacterium RIFOXYD2_FULL_56_26</name>
    <dbReference type="NCBI Taxonomy" id="1817773"/>
    <lineage>
        <taxon>Bacteria</taxon>
        <taxon>Pseudomonadati</taxon>
        <taxon>Pseudomonadota</taxon>
        <taxon>Candidatus Lambdaproteobacteria</taxon>
    </lineage>
</organism>
<dbReference type="CDD" id="cd08422">
    <property type="entry name" value="PBP2_CrgA_like"/>
    <property type="match status" value="1"/>
</dbReference>
<proteinExistence type="inferred from homology"/>
<reference evidence="6 7" key="1">
    <citation type="journal article" date="2016" name="Nat. Commun.">
        <title>Thousands of microbial genomes shed light on interconnected biogeochemical processes in an aquifer system.</title>
        <authorList>
            <person name="Anantharaman K."/>
            <person name="Brown C.T."/>
            <person name="Hug L.A."/>
            <person name="Sharon I."/>
            <person name="Castelle C.J."/>
            <person name="Probst A.J."/>
            <person name="Thomas B.C."/>
            <person name="Singh A."/>
            <person name="Wilkins M.J."/>
            <person name="Karaoz U."/>
            <person name="Brodie E.L."/>
            <person name="Williams K.H."/>
            <person name="Hubbard S.S."/>
            <person name="Banfield J.F."/>
        </authorList>
    </citation>
    <scope>NUCLEOTIDE SEQUENCE [LARGE SCALE GENOMIC DNA]</scope>
</reference>
<dbReference type="GO" id="GO:0003700">
    <property type="term" value="F:DNA-binding transcription factor activity"/>
    <property type="evidence" value="ECO:0007669"/>
    <property type="project" value="InterPro"/>
</dbReference>
<dbReference type="GO" id="GO:0003677">
    <property type="term" value="F:DNA binding"/>
    <property type="evidence" value="ECO:0007669"/>
    <property type="project" value="UniProtKB-KW"/>
</dbReference>
<dbReference type="PANTHER" id="PTHR30537">
    <property type="entry name" value="HTH-TYPE TRANSCRIPTIONAL REGULATOR"/>
    <property type="match status" value="1"/>
</dbReference>
<dbReference type="SUPFAM" id="SSF46785">
    <property type="entry name" value="Winged helix' DNA-binding domain"/>
    <property type="match status" value="1"/>
</dbReference>
<evidence type="ECO:0000313" key="6">
    <source>
        <dbReference type="EMBL" id="OGH02158.1"/>
    </source>
</evidence>
<evidence type="ECO:0000256" key="2">
    <source>
        <dbReference type="ARBA" id="ARBA00023015"/>
    </source>
</evidence>
<comment type="caution">
    <text evidence="6">The sequence shown here is derived from an EMBL/GenBank/DDBJ whole genome shotgun (WGS) entry which is preliminary data.</text>
</comment>
<keyword evidence="3" id="KW-0238">DNA-binding</keyword>
<dbReference type="PROSITE" id="PS50931">
    <property type="entry name" value="HTH_LYSR"/>
    <property type="match status" value="1"/>
</dbReference>
<keyword evidence="4" id="KW-0804">Transcription</keyword>
<dbReference type="InterPro" id="IPR005119">
    <property type="entry name" value="LysR_subst-bd"/>
</dbReference>
<evidence type="ECO:0000259" key="5">
    <source>
        <dbReference type="PROSITE" id="PS50931"/>
    </source>
</evidence>
<dbReference type="Gene3D" id="1.10.10.10">
    <property type="entry name" value="Winged helix-like DNA-binding domain superfamily/Winged helix DNA-binding domain"/>
    <property type="match status" value="1"/>
</dbReference>
<evidence type="ECO:0000256" key="4">
    <source>
        <dbReference type="ARBA" id="ARBA00023163"/>
    </source>
</evidence>